<dbReference type="InterPro" id="IPR001119">
    <property type="entry name" value="SLH_dom"/>
</dbReference>
<dbReference type="Gene3D" id="2.170.130.30">
    <property type="match status" value="2"/>
</dbReference>
<keyword evidence="3" id="KW-0732">Signal</keyword>
<dbReference type="PROSITE" id="PS51272">
    <property type="entry name" value="SLH"/>
    <property type="match status" value="3"/>
</dbReference>
<feature type="signal peptide" evidence="3">
    <location>
        <begin position="1"/>
        <end position="26"/>
    </location>
</feature>
<dbReference type="Proteomes" id="UP000806542">
    <property type="component" value="Unassembled WGS sequence"/>
</dbReference>
<feature type="region of interest" description="Disordered" evidence="2">
    <location>
        <begin position="903"/>
        <end position="953"/>
    </location>
</feature>
<dbReference type="Pfam" id="PF00395">
    <property type="entry name" value="SLH"/>
    <property type="match status" value="3"/>
</dbReference>
<feature type="domain" description="SLH" evidence="4">
    <location>
        <begin position="1075"/>
        <end position="1133"/>
    </location>
</feature>
<dbReference type="InterPro" id="IPR008930">
    <property type="entry name" value="Terpenoid_cyclase/PrenylTrfase"/>
</dbReference>
<evidence type="ECO:0000256" key="1">
    <source>
        <dbReference type="ARBA" id="ARBA00022737"/>
    </source>
</evidence>
<dbReference type="AlphaFoldDB" id="A0A9D5LYX2"/>
<accession>A0A9D5LYX2</accession>
<evidence type="ECO:0000313" key="5">
    <source>
        <dbReference type="EMBL" id="MBE5039021.1"/>
    </source>
</evidence>
<dbReference type="Pfam" id="PF13243">
    <property type="entry name" value="SQHop_cyclase_C"/>
    <property type="match status" value="1"/>
</dbReference>
<feature type="domain" description="SLH" evidence="4">
    <location>
        <begin position="948"/>
        <end position="1008"/>
    </location>
</feature>
<evidence type="ECO:0000256" key="3">
    <source>
        <dbReference type="SAM" id="SignalP"/>
    </source>
</evidence>
<feature type="chain" id="PRO_5039600963" evidence="3">
    <location>
        <begin position="27"/>
        <end position="1133"/>
    </location>
</feature>
<evidence type="ECO:0000259" key="4">
    <source>
        <dbReference type="PROSITE" id="PS51272"/>
    </source>
</evidence>
<evidence type="ECO:0000313" key="6">
    <source>
        <dbReference type="Proteomes" id="UP000806542"/>
    </source>
</evidence>
<sequence>MTQKRNTKILAFLTAFCLLLTMLVPAATWAAEPATFFVRSIAAGANVLPPGEYAVQPGIAAEYGYSYDPAIGQDDVCALDVLVKAHEEIFGGAFTKEDKDTYLKVTDGSISVMFGMETMNIGFTVNGAMPHTDAPAQPVAGMPDCYEGLNIAQTKVNPGDQLDFFIYQDSYAMDYYTWFTYGGQKAKEITVPANEEAELSLDGYWVAWYGLCEEESIENLTEPMADFQIGTLDAQGAFTPIDGAVTDENGGVTLTLAEGEYILSAQGEEGGYGDKIIPPYLIVKAQESALAEDNASIAQTMMETIAADYKDSVDPWVIAEMAAFGKADSLTQKEAFAASAKEGTADLKNVIALTALGKDVTALMKEDGSKWNMIAELSKGSIPYITSAAYLLQAYDSGKYEVPEGTADREKLITYFLDQQEENGGWSTKWGAETTGMILPALAPYLDRPEVKEAVDKAVSWLSSVQTETGNFGAENSNATAMIVVGLSAVGIDADTDPRFVKGENSAIDGLMKFRTETNKFGYTNNVSENAMSTEQGFRALIAWTGMVKACGPYSVFTFGEPTEKDVLTVSVRVEGISENKLYEKALTLPGDSKVTALTVLEAAVPAEQRDIQPGAYGAYINSLYGEAANTFGEDYDGWQYMVNNEAASVGISDCEIKDGDELVFYYGGMSAMIPLEPEITYPAKGKAKMVFTTKQTTYGPAPDYTPVTEIVPIVDAKVVIGEGNAAIEKTTDEDGAVTLEIVKGEYPIQIEKYGETEKEGKFLPFVVRLAPDATVKLETTSGGGGSVGDDQIQVSFTLIGDSKHEKPEEHDKFETWIAEKSYTLDSGATVKDLFETALKAAGIAYEMSGDSYVSSVNGLKEFDNGPFSGWMYKVNGTHIQKALNACTLKDGDSVIFHYTDDYTKEEDEEESKPVTPSRPSGIGGGSGGGSLPTVSGGISVDNTQQEVTEPKRFSDVSGWAEEYIYDLVERGIVQGKTEDSFAPQDLVTRAELAAMLARMSGAELVEGADSSFSDVSPEDWFAGAVAWAAEQGIVQGFEGKFDPNASVTRQDIAVMIDRYAANVANYTFPQTMEKTTFADDGQIDSYAGDAVYRLQMAGILNGRGDNLFAPLEYATREEIAKVLSVFLAGLAA</sequence>
<dbReference type="PANTHER" id="PTHR43308">
    <property type="entry name" value="OUTER MEMBRANE PROTEIN ALPHA-RELATED"/>
    <property type="match status" value="1"/>
</dbReference>
<feature type="compositionally biased region" description="Gly residues" evidence="2">
    <location>
        <begin position="922"/>
        <end position="931"/>
    </location>
</feature>
<name>A0A9D5LYX2_9FIRM</name>
<reference evidence="5" key="1">
    <citation type="submission" date="2020-10" db="EMBL/GenBank/DDBJ databases">
        <title>ChiBAC.</title>
        <authorList>
            <person name="Zenner C."/>
            <person name="Hitch T.C.A."/>
            <person name="Clavel T."/>
        </authorList>
    </citation>
    <scope>NUCLEOTIDE SEQUENCE</scope>
    <source>
        <strain evidence="5">DSM 107454</strain>
    </source>
</reference>
<proteinExistence type="predicted"/>
<keyword evidence="6" id="KW-1185">Reference proteome</keyword>
<dbReference type="RefSeq" id="WP_226391574.1">
    <property type="nucleotide sequence ID" value="NZ_JADCKB010000001.1"/>
</dbReference>
<comment type="caution">
    <text evidence="5">The sequence shown here is derived from an EMBL/GenBank/DDBJ whole genome shotgun (WGS) entry which is preliminary data.</text>
</comment>
<feature type="domain" description="SLH" evidence="4">
    <location>
        <begin position="1009"/>
        <end position="1071"/>
    </location>
</feature>
<protein>
    <submittedName>
        <fullName evidence="5">S-layer homology domain-containing protein</fullName>
    </submittedName>
</protein>
<dbReference type="Pfam" id="PF14478">
    <property type="entry name" value="DUF4430"/>
    <property type="match status" value="2"/>
</dbReference>
<gene>
    <name evidence="5" type="ORF">INF28_00875</name>
</gene>
<dbReference type="EMBL" id="JADCKB010000001">
    <property type="protein sequence ID" value="MBE5039021.1"/>
    <property type="molecule type" value="Genomic_DNA"/>
</dbReference>
<keyword evidence="1" id="KW-0677">Repeat</keyword>
<dbReference type="InterPro" id="IPR027954">
    <property type="entry name" value="Transcobalamin-like_C"/>
</dbReference>
<dbReference type="PANTHER" id="PTHR43308:SF5">
    <property type="entry name" value="S-LAYER PROTEIN _ PEPTIDOGLYCAN ENDO-BETA-N-ACETYLGLUCOSAMINIDASE"/>
    <property type="match status" value="1"/>
</dbReference>
<dbReference type="InterPro" id="IPR051465">
    <property type="entry name" value="Cell_Envelope_Struct_Comp"/>
</dbReference>
<evidence type="ECO:0000256" key="2">
    <source>
        <dbReference type="SAM" id="MobiDB-lite"/>
    </source>
</evidence>
<dbReference type="Gene3D" id="1.50.10.20">
    <property type="match status" value="1"/>
</dbReference>
<dbReference type="InterPro" id="IPR032696">
    <property type="entry name" value="SQ_cyclase_C"/>
</dbReference>
<organism evidence="5 6">
    <name type="scientific">Ructibacterium gallinarum</name>
    <dbReference type="NCBI Taxonomy" id="2779355"/>
    <lineage>
        <taxon>Bacteria</taxon>
        <taxon>Bacillati</taxon>
        <taxon>Bacillota</taxon>
        <taxon>Clostridia</taxon>
        <taxon>Eubacteriales</taxon>
        <taxon>Oscillospiraceae</taxon>
        <taxon>Ructibacterium</taxon>
    </lineage>
</organism>
<dbReference type="SUPFAM" id="SSF48239">
    <property type="entry name" value="Terpenoid cyclases/Protein prenyltransferases"/>
    <property type="match status" value="1"/>
</dbReference>